<sequence>MAAAEAARISTRPEVRMARPVRTERIERTGRTVRTERTGRAAQAQLELSPSTRTSSSAQARQRPLVVTHVQSLAQNRRKAVVVFVFSVTCLIGSLLGALGLRTLMTENAFSIAQTQSSVSKLKQDVQQDKAKLNELQTSLPERASQLGMQQGTSSMTIDLAN</sequence>
<dbReference type="Proteomes" id="UP000243657">
    <property type="component" value="Unassembled WGS sequence"/>
</dbReference>
<dbReference type="EMBL" id="NEKC01000001">
    <property type="protein sequence ID" value="OTA30210.1"/>
    <property type="molecule type" value="Genomic_DNA"/>
</dbReference>
<protein>
    <submittedName>
        <fullName evidence="3">Uncharacterized protein</fullName>
    </submittedName>
</protein>
<evidence type="ECO:0000313" key="4">
    <source>
        <dbReference type="EMBL" id="OZG54419.1"/>
    </source>
</evidence>
<dbReference type="Proteomes" id="UP000243540">
    <property type="component" value="Unassembled WGS sequence"/>
</dbReference>
<dbReference type="RefSeq" id="WP_086105848.1">
    <property type="nucleotide sequence ID" value="NZ_JBHLWS010000013.1"/>
</dbReference>
<feature type="region of interest" description="Disordered" evidence="1">
    <location>
        <begin position="143"/>
        <end position="162"/>
    </location>
</feature>
<proteinExistence type="predicted"/>
<keyword evidence="2" id="KW-0812">Transmembrane</keyword>
<keyword evidence="2" id="KW-0472">Membrane</keyword>
<feature type="region of interest" description="Disordered" evidence="1">
    <location>
        <begin position="29"/>
        <end position="60"/>
    </location>
</feature>
<dbReference type="OrthoDB" id="3240362at2"/>
<feature type="compositionally biased region" description="Polar residues" evidence="1">
    <location>
        <begin position="46"/>
        <end position="60"/>
    </location>
</feature>
<keyword evidence="6" id="KW-1185">Reference proteome</keyword>
<reference evidence="4 6" key="1">
    <citation type="journal article" date="2017" name="BMC Genomics">
        <title>Comparative genomic and phylogenomic analyses of the Bifidobacteriaceae family.</title>
        <authorList>
            <person name="Lugli G.A."/>
            <person name="Milani C."/>
            <person name="Turroni F."/>
            <person name="Duranti S."/>
            <person name="Mancabelli L."/>
            <person name="Mangifesta M."/>
            <person name="Ferrario C."/>
            <person name="Modesto M."/>
            <person name="Mattarelli P."/>
            <person name="Jiri K."/>
            <person name="van Sinderen D."/>
            <person name="Ventura M."/>
        </authorList>
    </citation>
    <scope>NUCLEOTIDE SEQUENCE [LARGE SCALE GENOMIC DNA]</scope>
    <source>
        <strain evidence="4 6">DSM 24762</strain>
    </source>
</reference>
<gene>
    <name evidence="4" type="ORF">ALMA_0880</name>
    <name evidence="3" type="ORF">B9T39_00440</name>
</gene>
<evidence type="ECO:0000313" key="5">
    <source>
        <dbReference type="Proteomes" id="UP000243540"/>
    </source>
</evidence>
<dbReference type="EMBL" id="MWWT01000005">
    <property type="protein sequence ID" value="OZG54419.1"/>
    <property type="molecule type" value="Genomic_DNA"/>
</dbReference>
<accession>A0A1Y2T0C7</accession>
<feature type="compositionally biased region" description="Basic and acidic residues" evidence="1">
    <location>
        <begin position="29"/>
        <end position="39"/>
    </location>
</feature>
<keyword evidence="2" id="KW-1133">Transmembrane helix</keyword>
<evidence type="ECO:0000313" key="6">
    <source>
        <dbReference type="Proteomes" id="UP000243657"/>
    </source>
</evidence>
<reference evidence="3 5" key="2">
    <citation type="submission" date="2017-04" db="EMBL/GenBank/DDBJ databases">
        <title>Draft genome sequences of Alloscardovia macacae UMA81211 and UMA81212 isolated from the feces of a rhesus macaque (Macaca mulatta).</title>
        <authorList>
            <person name="Albert K."/>
            <person name="Sela D.A."/>
        </authorList>
    </citation>
    <scope>NUCLEOTIDE SEQUENCE [LARGE SCALE GENOMIC DNA]</scope>
    <source>
        <strain evidence="3 5">UMA81212</strain>
    </source>
</reference>
<organism evidence="3 5">
    <name type="scientific">Alloscardovia macacae</name>
    <dbReference type="NCBI Taxonomy" id="1160091"/>
    <lineage>
        <taxon>Bacteria</taxon>
        <taxon>Bacillati</taxon>
        <taxon>Actinomycetota</taxon>
        <taxon>Actinomycetes</taxon>
        <taxon>Bifidobacteriales</taxon>
        <taxon>Bifidobacteriaceae</taxon>
        <taxon>Alloscardovia</taxon>
    </lineage>
</organism>
<dbReference type="STRING" id="1160091.B9T39_00440"/>
<evidence type="ECO:0000256" key="2">
    <source>
        <dbReference type="SAM" id="Phobius"/>
    </source>
</evidence>
<evidence type="ECO:0000256" key="1">
    <source>
        <dbReference type="SAM" id="MobiDB-lite"/>
    </source>
</evidence>
<dbReference type="AlphaFoldDB" id="A0A1Y2T0C7"/>
<feature type="transmembrane region" description="Helical" evidence="2">
    <location>
        <begin position="81"/>
        <end position="101"/>
    </location>
</feature>
<evidence type="ECO:0000313" key="3">
    <source>
        <dbReference type="EMBL" id="OTA30210.1"/>
    </source>
</evidence>
<comment type="caution">
    <text evidence="3">The sequence shown here is derived from an EMBL/GenBank/DDBJ whole genome shotgun (WGS) entry which is preliminary data.</text>
</comment>
<name>A0A1Y2T0C7_9BIFI</name>
<feature type="compositionally biased region" description="Polar residues" evidence="1">
    <location>
        <begin position="147"/>
        <end position="162"/>
    </location>
</feature>